<dbReference type="GeneID" id="17271060"/>
<dbReference type="HOGENOM" id="CLU_889749_0_0_1"/>
<sequence>MNTVRLGLDTNAVWVDAVSCQKYFEDGKEGPTPVKPVLLDLFERHFVTLGAGVVPCLPGLVLALLTAMEDVGSEYHARAVRQLDQLARDAPIGAFMSAVWGCLLRNASVRLQALHYLAMRFPVGAAPAAGDDGGRLSVSRAAFCPDSHGGVLRSLVVALQQGDTLLFSHGDYTTLLRVALTLLPLREWALSRRVFLWLFGAPTQHATGSHLPLPPPAVPLLLGAARQLFTCEAPPLPAAAAAATDDHDDPLAPRAEALPVSASPFRTLAHALDEPALADAIAADDALLLTALAAAARCGEEEEGRDEAGGLST</sequence>
<evidence type="ECO:0000313" key="6">
    <source>
        <dbReference type="Proteomes" id="UP000013827"/>
    </source>
</evidence>
<dbReference type="GO" id="GO:0005768">
    <property type="term" value="C:endosome"/>
    <property type="evidence" value="ECO:0007669"/>
    <property type="project" value="TreeGrafter"/>
</dbReference>
<evidence type="ECO:0000256" key="3">
    <source>
        <dbReference type="ARBA" id="ARBA00046326"/>
    </source>
</evidence>
<evidence type="ECO:0000313" key="5">
    <source>
        <dbReference type="EnsemblProtists" id="EOD25494"/>
    </source>
</evidence>
<dbReference type="InterPro" id="IPR007249">
    <property type="entry name" value="DOP1_N"/>
</dbReference>
<keyword evidence="2" id="KW-0653">Protein transport</keyword>
<dbReference type="eggNOG" id="KOG3613">
    <property type="taxonomic scope" value="Eukaryota"/>
</dbReference>
<dbReference type="AlphaFoldDB" id="A0A0D3JPQ9"/>
<dbReference type="Proteomes" id="UP000013827">
    <property type="component" value="Unassembled WGS sequence"/>
</dbReference>
<dbReference type="GO" id="GO:0005829">
    <property type="term" value="C:cytosol"/>
    <property type="evidence" value="ECO:0007669"/>
    <property type="project" value="GOC"/>
</dbReference>
<accession>A0A0D3JPQ9</accession>
<dbReference type="PANTHER" id="PTHR14042">
    <property type="entry name" value="DOPEY-RELATED"/>
    <property type="match status" value="1"/>
</dbReference>
<feature type="domain" description="DOP1 N-terminal" evidence="4">
    <location>
        <begin position="33"/>
        <end position="165"/>
    </location>
</feature>
<dbReference type="PaxDb" id="2903-EOD25494"/>
<dbReference type="STRING" id="2903.R1EXE5"/>
<comment type="similarity">
    <text evidence="3">Belongs to the DOP1 family.</text>
</comment>
<evidence type="ECO:0000256" key="2">
    <source>
        <dbReference type="ARBA" id="ARBA00022927"/>
    </source>
</evidence>
<evidence type="ECO:0000259" key="4">
    <source>
        <dbReference type="Pfam" id="PF04118"/>
    </source>
</evidence>
<proteinExistence type="inferred from homology"/>
<dbReference type="InterPro" id="IPR040314">
    <property type="entry name" value="DOP1"/>
</dbReference>
<reference evidence="6" key="1">
    <citation type="journal article" date="2013" name="Nature">
        <title>Pan genome of the phytoplankton Emiliania underpins its global distribution.</title>
        <authorList>
            <person name="Read B.A."/>
            <person name="Kegel J."/>
            <person name="Klute M.J."/>
            <person name="Kuo A."/>
            <person name="Lefebvre S.C."/>
            <person name="Maumus F."/>
            <person name="Mayer C."/>
            <person name="Miller J."/>
            <person name="Monier A."/>
            <person name="Salamov A."/>
            <person name="Young J."/>
            <person name="Aguilar M."/>
            <person name="Claverie J.M."/>
            <person name="Frickenhaus S."/>
            <person name="Gonzalez K."/>
            <person name="Herman E.K."/>
            <person name="Lin Y.C."/>
            <person name="Napier J."/>
            <person name="Ogata H."/>
            <person name="Sarno A.F."/>
            <person name="Shmutz J."/>
            <person name="Schroeder D."/>
            <person name="de Vargas C."/>
            <person name="Verret F."/>
            <person name="von Dassow P."/>
            <person name="Valentin K."/>
            <person name="Van de Peer Y."/>
            <person name="Wheeler G."/>
            <person name="Dacks J.B."/>
            <person name="Delwiche C.F."/>
            <person name="Dyhrman S.T."/>
            <person name="Glockner G."/>
            <person name="John U."/>
            <person name="Richards T."/>
            <person name="Worden A.Z."/>
            <person name="Zhang X."/>
            <person name="Grigoriev I.V."/>
            <person name="Allen A.E."/>
            <person name="Bidle K."/>
            <person name="Borodovsky M."/>
            <person name="Bowler C."/>
            <person name="Brownlee C."/>
            <person name="Cock J.M."/>
            <person name="Elias M."/>
            <person name="Gladyshev V.N."/>
            <person name="Groth M."/>
            <person name="Guda C."/>
            <person name="Hadaegh A."/>
            <person name="Iglesias-Rodriguez M.D."/>
            <person name="Jenkins J."/>
            <person name="Jones B.M."/>
            <person name="Lawson T."/>
            <person name="Leese F."/>
            <person name="Lindquist E."/>
            <person name="Lobanov A."/>
            <person name="Lomsadze A."/>
            <person name="Malik S.B."/>
            <person name="Marsh M.E."/>
            <person name="Mackinder L."/>
            <person name="Mock T."/>
            <person name="Mueller-Roeber B."/>
            <person name="Pagarete A."/>
            <person name="Parker M."/>
            <person name="Probert I."/>
            <person name="Quesneville H."/>
            <person name="Raines C."/>
            <person name="Rensing S.A."/>
            <person name="Riano-Pachon D.M."/>
            <person name="Richier S."/>
            <person name="Rokitta S."/>
            <person name="Shiraiwa Y."/>
            <person name="Soanes D.M."/>
            <person name="van der Giezen M."/>
            <person name="Wahlund T.M."/>
            <person name="Williams B."/>
            <person name="Wilson W."/>
            <person name="Wolfe G."/>
            <person name="Wurch L.L."/>
        </authorList>
    </citation>
    <scope>NUCLEOTIDE SEQUENCE</scope>
</reference>
<organism evidence="5 6">
    <name type="scientific">Emiliania huxleyi (strain CCMP1516)</name>
    <dbReference type="NCBI Taxonomy" id="280463"/>
    <lineage>
        <taxon>Eukaryota</taxon>
        <taxon>Haptista</taxon>
        <taxon>Haptophyta</taxon>
        <taxon>Prymnesiophyceae</taxon>
        <taxon>Isochrysidales</taxon>
        <taxon>Noelaerhabdaceae</taxon>
        <taxon>Emiliania</taxon>
    </lineage>
</organism>
<dbReference type="RefSeq" id="XP_005777923.1">
    <property type="nucleotide sequence ID" value="XM_005777866.1"/>
</dbReference>
<dbReference type="Pfam" id="PF04118">
    <property type="entry name" value="Dopey_N"/>
    <property type="match status" value="1"/>
</dbReference>
<dbReference type="GO" id="GO:0006895">
    <property type="term" value="P:Golgi to endosome transport"/>
    <property type="evidence" value="ECO:0007669"/>
    <property type="project" value="InterPro"/>
</dbReference>
<dbReference type="PANTHER" id="PTHR14042:SF24">
    <property type="entry name" value="PROTEIN DOPEY-1 HOMOLOG"/>
    <property type="match status" value="1"/>
</dbReference>
<dbReference type="EnsemblProtists" id="EOD25494">
    <property type="protein sequence ID" value="EOD25494"/>
    <property type="gene ID" value="EMIHUDRAFT_237602"/>
</dbReference>
<keyword evidence="6" id="KW-1185">Reference proteome</keyword>
<reference evidence="5" key="2">
    <citation type="submission" date="2024-10" db="UniProtKB">
        <authorList>
            <consortium name="EnsemblProtists"/>
        </authorList>
    </citation>
    <scope>IDENTIFICATION</scope>
</reference>
<evidence type="ECO:0000256" key="1">
    <source>
        <dbReference type="ARBA" id="ARBA00022448"/>
    </source>
</evidence>
<name>A0A0D3JPQ9_EMIH1</name>
<protein>
    <recommendedName>
        <fullName evidence="4">DOP1 N-terminal domain-containing protein</fullName>
    </recommendedName>
</protein>
<dbReference type="GO" id="GO:0015031">
    <property type="term" value="P:protein transport"/>
    <property type="evidence" value="ECO:0007669"/>
    <property type="project" value="UniProtKB-KW"/>
</dbReference>
<keyword evidence="1" id="KW-0813">Transport</keyword>
<dbReference type="GO" id="GO:0005802">
    <property type="term" value="C:trans-Golgi network"/>
    <property type="evidence" value="ECO:0007669"/>
    <property type="project" value="TreeGrafter"/>
</dbReference>
<dbReference type="KEGG" id="ehx:EMIHUDRAFT_237602"/>